<organismHost>
    <name type="scientific">Pyramimonas plurioculata</name>
    <dbReference type="NCBI Taxonomy" id="36893"/>
</organismHost>
<sequence length="176" mass="19947">MVVEILLPVTETYEGEIPLECGCGIWSRSIHLPRPDQLLPTCKNKITRLVRLNNGNRVLCCGRHAHTDHRDEYGAYVYVDTLKRQSANSKVFVPLPPPAPKKPRVARKDKKFTLPFVNINCDSECSICMEAVLPSNGGHLKCNHSFHNSCITSWFIKNKNTCPYCRKVCDTKSFQS</sequence>
<protein>
    <recommendedName>
        <fullName evidence="2">RING-type domain-containing protein</fullName>
    </recommendedName>
</protein>
<dbReference type="Gene3D" id="3.30.40.10">
    <property type="entry name" value="Zinc/RING finger domain, C3HC4 (zinc finger)"/>
    <property type="match status" value="1"/>
</dbReference>
<dbReference type="GO" id="GO:0006511">
    <property type="term" value="P:ubiquitin-dependent protein catabolic process"/>
    <property type="evidence" value="ECO:0007669"/>
    <property type="project" value="TreeGrafter"/>
</dbReference>
<keyword evidence="1" id="KW-0862">Zinc</keyword>
<dbReference type="GO" id="GO:0061630">
    <property type="term" value="F:ubiquitin protein ligase activity"/>
    <property type="evidence" value="ECO:0007669"/>
    <property type="project" value="TreeGrafter"/>
</dbReference>
<dbReference type="InterPro" id="IPR001841">
    <property type="entry name" value="Znf_RING"/>
</dbReference>
<dbReference type="PANTHER" id="PTHR22765:SF434">
    <property type="entry name" value="GB|AAD18119.1-RELATED"/>
    <property type="match status" value="1"/>
</dbReference>
<dbReference type="CDD" id="cd16448">
    <property type="entry name" value="RING-H2"/>
    <property type="match status" value="1"/>
</dbReference>
<evidence type="ECO:0000313" key="3">
    <source>
        <dbReference type="EMBL" id="QOI90582.1"/>
    </source>
</evidence>
<dbReference type="InterPro" id="IPR051826">
    <property type="entry name" value="E3_ubiquitin-ligase_domain"/>
</dbReference>
<name>A0A7M3UPA5_POV01</name>
<dbReference type="PANTHER" id="PTHR22765">
    <property type="entry name" value="RING FINGER AND PROTEASE ASSOCIATED DOMAIN-CONTAINING"/>
    <property type="match status" value="1"/>
</dbReference>
<accession>A0A7M3UPA5</accession>
<gene>
    <name evidence="3" type="ORF">HWQ62_00451</name>
</gene>
<dbReference type="SMART" id="SM00184">
    <property type="entry name" value="RING"/>
    <property type="match status" value="1"/>
</dbReference>
<dbReference type="GO" id="GO:0008270">
    <property type="term" value="F:zinc ion binding"/>
    <property type="evidence" value="ECO:0007669"/>
    <property type="project" value="UniProtKB-KW"/>
</dbReference>
<feature type="domain" description="RING-type" evidence="2">
    <location>
        <begin position="125"/>
        <end position="166"/>
    </location>
</feature>
<dbReference type="Pfam" id="PF13639">
    <property type="entry name" value="zf-RING_2"/>
    <property type="match status" value="1"/>
</dbReference>
<dbReference type="PROSITE" id="PS50089">
    <property type="entry name" value="ZF_RING_2"/>
    <property type="match status" value="1"/>
</dbReference>
<keyword evidence="1" id="KW-0863">Zinc-finger</keyword>
<dbReference type="SUPFAM" id="SSF57850">
    <property type="entry name" value="RING/U-box"/>
    <property type="match status" value="1"/>
</dbReference>
<reference evidence="3" key="1">
    <citation type="submission" date="2020-06" db="EMBL/GenBank/DDBJ databases">
        <title>Lateral gene transfer of anion-conducting channel rhodopsins between green algae and giant viruses.</title>
        <authorList>
            <person name="Rozenberg A."/>
            <person name="Oppermann J."/>
            <person name="Wietek J."/>
            <person name="Fernandez Lahore R.G."/>
            <person name="Sandaa R.-A."/>
            <person name="Bratbak G."/>
            <person name="Hegemann P."/>
            <person name="Beja O."/>
        </authorList>
    </citation>
    <scope>NUCLEOTIDE SEQUENCE</scope>
    <source>
        <strain evidence="3">01B</strain>
    </source>
</reference>
<evidence type="ECO:0000256" key="1">
    <source>
        <dbReference type="PROSITE-ProRule" id="PRU00175"/>
    </source>
</evidence>
<keyword evidence="1" id="KW-0479">Metal-binding</keyword>
<dbReference type="EMBL" id="MT663541">
    <property type="protein sequence ID" value="QOI90582.1"/>
    <property type="molecule type" value="Genomic_DNA"/>
</dbReference>
<evidence type="ECO:0000259" key="2">
    <source>
        <dbReference type="PROSITE" id="PS50089"/>
    </source>
</evidence>
<organism evidence="3">
    <name type="scientific">Pyramimonas orientalis virus</name>
    <name type="common">PoV01</name>
    <dbReference type="NCBI Taxonomy" id="455367"/>
    <lineage>
        <taxon>Viruses</taxon>
        <taxon>Varidnaviria</taxon>
        <taxon>Bamfordvirae</taxon>
        <taxon>Nucleocytoviricota</taxon>
        <taxon>Megaviricetes</taxon>
        <taxon>Imitervirales</taxon>
        <taxon>Allomimiviridae</taxon>
        <taxon>Heliosvirus</taxon>
        <taxon>Heliosvirus raunefjordenense</taxon>
    </lineage>
</organism>
<dbReference type="InterPro" id="IPR013083">
    <property type="entry name" value="Znf_RING/FYVE/PHD"/>
</dbReference>
<proteinExistence type="predicted"/>